<evidence type="ECO:0000313" key="2">
    <source>
        <dbReference type="EMBL" id="PUE63471.1"/>
    </source>
</evidence>
<evidence type="ECO:0000259" key="1">
    <source>
        <dbReference type="Pfam" id="PF07603"/>
    </source>
</evidence>
<protein>
    <recommendedName>
        <fullName evidence="1">Lcl C-terminal domain-containing protein</fullName>
    </recommendedName>
</protein>
<comment type="caution">
    <text evidence="2">The sequence shown here is derived from an EMBL/GenBank/DDBJ whole genome shotgun (WGS) entry which is preliminary data.</text>
</comment>
<gene>
    <name evidence="2" type="ORF">B0174_10970</name>
</gene>
<feature type="domain" description="Lcl C-terminal" evidence="1">
    <location>
        <begin position="26"/>
        <end position="139"/>
    </location>
</feature>
<reference evidence="2 3" key="1">
    <citation type="submission" date="2017-02" db="EMBL/GenBank/DDBJ databases">
        <title>Arcobacter caeni sp. nov, a new Arcobacter species isolated from reclaimed water.</title>
        <authorList>
            <person name="Figueras M.J."/>
            <person name="Perez-Cataluna A."/>
            <person name="Salas-Masso N."/>
        </authorList>
    </citation>
    <scope>NUCLEOTIDE SEQUENCE [LARGE SCALE GENOMIC DNA]</scope>
    <source>
        <strain evidence="2 3">RW17-10</strain>
    </source>
</reference>
<dbReference type="Pfam" id="PF07603">
    <property type="entry name" value="Lcl_C"/>
    <property type="match status" value="1"/>
</dbReference>
<keyword evidence="3" id="KW-1185">Reference proteome</keyword>
<accession>A0A363CWN6</accession>
<dbReference type="InterPro" id="IPR011460">
    <property type="entry name" value="Lcl_C"/>
</dbReference>
<sequence>MKYLLLLLVFLSFLDAKIYRDSSIEVVLDDDAKLMWVDDPSVIKNLMNHFEAEKYCNNLTLFGFSDWRLAHIDEFEKIVLKKNVKTNINFAFKYNVPDGYWASTAQWRTLWYNADYMHFVSGTAYYDNRKTKKYVRCVRNY</sequence>
<evidence type="ECO:0000313" key="3">
    <source>
        <dbReference type="Proteomes" id="UP000251135"/>
    </source>
</evidence>
<dbReference type="RefSeq" id="WP_108560824.1">
    <property type="nucleotide sequence ID" value="NZ_MUXE01000021.1"/>
</dbReference>
<dbReference type="Proteomes" id="UP000251135">
    <property type="component" value="Unassembled WGS sequence"/>
</dbReference>
<name>A0A363CWN6_9BACT</name>
<organism evidence="2 3">
    <name type="scientific">Arcobacter caeni</name>
    <dbReference type="NCBI Taxonomy" id="1912877"/>
    <lineage>
        <taxon>Bacteria</taxon>
        <taxon>Pseudomonadati</taxon>
        <taxon>Campylobacterota</taxon>
        <taxon>Epsilonproteobacteria</taxon>
        <taxon>Campylobacterales</taxon>
        <taxon>Arcobacteraceae</taxon>
        <taxon>Arcobacter</taxon>
    </lineage>
</organism>
<dbReference type="OrthoDB" id="9793251at2"/>
<dbReference type="AlphaFoldDB" id="A0A363CWN6"/>
<proteinExistence type="predicted"/>
<dbReference type="EMBL" id="MUXE01000021">
    <property type="protein sequence ID" value="PUE63471.1"/>
    <property type="molecule type" value="Genomic_DNA"/>
</dbReference>